<sequence length="112" mass="12568">MREDDCWAREIASTYEVDHVRGFQRCPLRKCINNTCDTGQFNRGNCDRHPHGFVNCAHQKSVTISVADVGIALQHGAYSDPHIKPVFLLGHIGKYGHIRRGTVFLFGNVAFA</sequence>
<keyword evidence="2" id="KW-1185">Reference proteome</keyword>
<evidence type="ECO:0000313" key="1">
    <source>
        <dbReference type="EMBL" id="WIY23639.1"/>
    </source>
</evidence>
<dbReference type="KEGG" id="ppso:QPJ95_13375"/>
<name>A0A9Y2P2W1_9RHOB</name>
<dbReference type="AlphaFoldDB" id="A0A9Y2P2W1"/>
<accession>A0A9Y2P2W1</accession>
<evidence type="ECO:0000313" key="2">
    <source>
        <dbReference type="Proteomes" id="UP001238334"/>
    </source>
</evidence>
<protein>
    <submittedName>
        <fullName evidence="1">Uncharacterized protein</fullName>
    </submittedName>
</protein>
<reference evidence="1 2" key="1">
    <citation type="submission" date="2023-06" db="EMBL/GenBank/DDBJ databases">
        <title>Parasedimentitalea psychrophila sp. nov., a psychrophilic bacterium isolated from deep-sea sediment.</title>
        <authorList>
            <person name="Li A."/>
        </authorList>
    </citation>
    <scope>NUCLEOTIDE SEQUENCE [LARGE SCALE GENOMIC DNA]</scope>
    <source>
        <strain evidence="1 2">QS115</strain>
    </source>
</reference>
<dbReference type="RefSeq" id="WP_270920555.1">
    <property type="nucleotide sequence ID" value="NZ_CP127247.1"/>
</dbReference>
<proteinExistence type="predicted"/>
<dbReference type="EMBL" id="CP127247">
    <property type="protein sequence ID" value="WIY23639.1"/>
    <property type="molecule type" value="Genomic_DNA"/>
</dbReference>
<dbReference type="Proteomes" id="UP001238334">
    <property type="component" value="Chromosome"/>
</dbReference>
<gene>
    <name evidence="1" type="ORF">QPJ95_13375</name>
</gene>
<organism evidence="1 2">
    <name type="scientific">Parasedimentitalea psychrophila</name>
    <dbReference type="NCBI Taxonomy" id="2997337"/>
    <lineage>
        <taxon>Bacteria</taxon>
        <taxon>Pseudomonadati</taxon>
        <taxon>Pseudomonadota</taxon>
        <taxon>Alphaproteobacteria</taxon>
        <taxon>Rhodobacterales</taxon>
        <taxon>Paracoccaceae</taxon>
        <taxon>Parasedimentitalea</taxon>
    </lineage>
</organism>